<proteinExistence type="inferred from homology"/>
<dbReference type="GO" id="GO:0008308">
    <property type="term" value="F:voltage-gated monoatomic anion channel activity"/>
    <property type="evidence" value="ECO:0007669"/>
    <property type="project" value="InterPro"/>
</dbReference>
<evidence type="ECO:0000256" key="37">
    <source>
        <dbReference type="ARBA" id="ARBA00046417"/>
    </source>
</evidence>
<evidence type="ECO:0000256" key="13">
    <source>
        <dbReference type="ARBA" id="ARBA00022787"/>
    </source>
</evidence>
<evidence type="ECO:0000256" key="8">
    <source>
        <dbReference type="ARBA" id="ARBA00022499"/>
    </source>
</evidence>
<dbReference type="PANTHER" id="PTHR11743:SF13">
    <property type="entry name" value="VOLTAGE-DEPENDENT ANION-SELECTIVE CHANNEL PROTEIN 1"/>
    <property type="match status" value="1"/>
</dbReference>
<dbReference type="InterPro" id="IPR001925">
    <property type="entry name" value="Porin_Euk"/>
</dbReference>
<comment type="similarity">
    <text evidence="4">Belongs to the eukaryotic mitochondrial porin family.</text>
</comment>
<comment type="catalytic activity">
    <reaction evidence="28">
        <text>dopamine(out) = dopamine(in)</text>
        <dbReference type="Rhea" id="RHEA:73863"/>
        <dbReference type="ChEBI" id="CHEBI:59905"/>
    </reaction>
</comment>
<keyword evidence="20" id="KW-0496">Mitochondrion</keyword>
<keyword evidence="13" id="KW-1000">Mitochondrion outer membrane</keyword>
<evidence type="ECO:0000256" key="19">
    <source>
        <dbReference type="ARBA" id="ARBA00023114"/>
    </source>
</evidence>
<reference evidence="38 39" key="1">
    <citation type="journal article" date="2023" name="bioRxiv">
        <title>Conserved and derived expression patterns and positive selection on dental genes reveal complex evolutionary context of ever-growing rodent molars.</title>
        <authorList>
            <person name="Calamari Z.T."/>
            <person name="Song A."/>
            <person name="Cohen E."/>
            <person name="Akter M."/>
            <person name="Roy R.D."/>
            <person name="Hallikas O."/>
            <person name="Christensen M.M."/>
            <person name="Li P."/>
            <person name="Marangoni P."/>
            <person name="Jernvall J."/>
            <person name="Klein O.D."/>
        </authorList>
    </citation>
    <scope>NUCLEOTIDE SEQUENCE [LARGE SCALE GENOMIC DNA]</scope>
    <source>
        <strain evidence="38">V071</strain>
    </source>
</reference>
<evidence type="ECO:0000256" key="1">
    <source>
        <dbReference type="ARBA" id="ARBA00004314"/>
    </source>
</evidence>
<comment type="catalytic activity">
    <reaction evidence="30">
        <text>L-glutamate(out) = L-glutamate(in)</text>
        <dbReference type="Rhea" id="RHEA:66336"/>
        <dbReference type="ChEBI" id="CHEBI:29985"/>
    </reaction>
</comment>
<evidence type="ECO:0000256" key="33">
    <source>
        <dbReference type="ARBA" id="ARBA00044897"/>
    </source>
</evidence>
<evidence type="ECO:0000256" key="29">
    <source>
        <dbReference type="ARBA" id="ARBA00036634"/>
    </source>
</evidence>
<evidence type="ECO:0000256" key="4">
    <source>
        <dbReference type="ARBA" id="ARBA00007780"/>
    </source>
</evidence>
<evidence type="ECO:0000256" key="35">
    <source>
        <dbReference type="ARBA" id="ARBA00044987"/>
    </source>
</evidence>
<comment type="caution">
    <text evidence="38">The sequence shown here is derived from an EMBL/GenBank/DDBJ whole genome shotgun (WGS) entry which is preliminary data.</text>
</comment>
<dbReference type="GO" id="GO:0005524">
    <property type="term" value="F:ATP binding"/>
    <property type="evidence" value="ECO:0007669"/>
    <property type="project" value="UniProtKB-KW"/>
</dbReference>
<dbReference type="EMBL" id="JBBHLL010000032">
    <property type="protein sequence ID" value="KAK7826872.1"/>
    <property type="molecule type" value="Genomic_DNA"/>
</dbReference>
<name>A0AAW0JK36_MYOGA</name>
<dbReference type="GO" id="GO:0045121">
    <property type="term" value="C:membrane raft"/>
    <property type="evidence" value="ECO:0007669"/>
    <property type="project" value="UniProtKB-SubCell"/>
</dbReference>
<keyword evidence="9" id="KW-0597">Phosphoprotein</keyword>
<evidence type="ECO:0000256" key="26">
    <source>
        <dbReference type="ARBA" id="ARBA00034430"/>
    </source>
</evidence>
<comment type="catalytic activity">
    <reaction evidence="25">
        <text>Mg(2+)(in) = Mg(2+)(out)</text>
        <dbReference type="Rhea" id="RHEA:29827"/>
        <dbReference type="ChEBI" id="CHEBI:18420"/>
    </reaction>
</comment>
<protein>
    <recommendedName>
        <fullName evidence="35">Non-selective voltage-gated ion channel VDAC1</fullName>
    </recommendedName>
    <alternativeName>
        <fullName evidence="36">Voltage-dependent anion-selective channel protein 1</fullName>
    </alternativeName>
</protein>
<keyword evidence="12" id="KW-0547">Nucleotide-binding</keyword>
<evidence type="ECO:0000256" key="17">
    <source>
        <dbReference type="ARBA" id="ARBA00023027"/>
    </source>
</evidence>
<keyword evidence="14" id="KW-0067">ATP-binding</keyword>
<evidence type="ECO:0000256" key="11">
    <source>
        <dbReference type="ARBA" id="ARBA00022703"/>
    </source>
</evidence>
<dbReference type="InterPro" id="IPR023614">
    <property type="entry name" value="Porin_dom_sf"/>
</dbReference>
<sequence>MNFETSRSQVTQSNFVAGYKTDEFQLHTNVNDGTGFGGSIYLKVNKKLETAVNLVWIVENSNTCFGVAAKYQVDPDACFSAKVNNSSLIGLGYTQTFKPGIKLTLSALLDGENVNAGSHKLDLGLEFQA</sequence>
<keyword evidence="16" id="KW-0007">Acetylation</keyword>
<evidence type="ECO:0000256" key="22">
    <source>
        <dbReference type="ARBA" id="ARBA00024167"/>
    </source>
</evidence>
<dbReference type="FunFam" id="2.40.160.10:FF:000033">
    <property type="entry name" value="Uncharacterized protein"/>
    <property type="match status" value="1"/>
</dbReference>
<dbReference type="GO" id="GO:0005741">
    <property type="term" value="C:mitochondrial outer membrane"/>
    <property type="evidence" value="ECO:0007669"/>
    <property type="project" value="UniProtKB-SubCell"/>
</dbReference>
<evidence type="ECO:0000256" key="7">
    <source>
        <dbReference type="ARBA" id="ARBA00022475"/>
    </source>
</evidence>
<keyword evidence="6" id="KW-1134">Transmembrane beta strand</keyword>
<evidence type="ECO:0000256" key="31">
    <source>
        <dbReference type="ARBA" id="ARBA00036778"/>
    </source>
</evidence>
<keyword evidence="18" id="KW-0406">Ion transport</keyword>
<accession>A0AAW0JK36</accession>
<dbReference type="PROSITE" id="PS00558">
    <property type="entry name" value="EUKARYOTIC_PORIN"/>
    <property type="match status" value="1"/>
</dbReference>
<evidence type="ECO:0000256" key="16">
    <source>
        <dbReference type="ARBA" id="ARBA00022990"/>
    </source>
</evidence>
<evidence type="ECO:0000256" key="18">
    <source>
        <dbReference type="ARBA" id="ARBA00023065"/>
    </source>
</evidence>
<evidence type="ECO:0000256" key="34">
    <source>
        <dbReference type="ARBA" id="ARBA00044941"/>
    </source>
</evidence>
<evidence type="ECO:0000256" key="15">
    <source>
        <dbReference type="ARBA" id="ARBA00022843"/>
    </source>
</evidence>
<keyword evidence="19" id="KW-0626">Porin</keyword>
<dbReference type="AlphaFoldDB" id="A0AAW0JK36"/>
<dbReference type="Proteomes" id="UP001488838">
    <property type="component" value="Unassembled WGS sequence"/>
</dbReference>
<evidence type="ECO:0000256" key="25">
    <source>
        <dbReference type="ARBA" id="ARBA00034269"/>
    </source>
</evidence>
<comment type="catalytic activity">
    <reaction evidence="26">
        <text>K(+)(in) = K(+)(out)</text>
        <dbReference type="Rhea" id="RHEA:29463"/>
        <dbReference type="ChEBI" id="CHEBI:29103"/>
    </reaction>
</comment>
<evidence type="ECO:0000256" key="23">
    <source>
        <dbReference type="ARBA" id="ARBA00024479"/>
    </source>
</evidence>
<dbReference type="Gene3D" id="2.40.160.10">
    <property type="entry name" value="Porin"/>
    <property type="match status" value="1"/>
</dbReference>
<dbReference type="InterPro" id="IPR027246">
    <property type="entry name" value="Porin_Euk/Tom40"/>
</dbReference>
<keyword evidence="7" id="KW-1003">Cell membrane</keyword>
<keyword evidence="39" id="KW-1185">Reference proteome</keyword>
<comment type="subunit">
    <text evidence="37">Homodimer and homotrimer; in response to cyclic AMP or calcium; oligomerization is required for scramblase activity. Component of the mitochondrial permeability transition pore complex (mPTPC), at least composed of SPG7, VDAC1 and PPIF. Interacts with SPG7, NIPSNAP2 and SLC25A30. Interacts with hexokinases including HK1. The HK1-VDAC1 complex interacts with ATF2. Interacts with BCL2L1. Interacts with BAK1. Interacts with RTL10/BOP (via BH3 domain). Interacts with amyloid-beta and APP; induces VDAC1 dephosphorylation. Interacts with TMEM41B. Interacts with BCAP31. Interacts with HSPA9; this interaction couples ITPR1 to VDAC1.</text>
</comment>
<evidence type="ECO:0000256" key="36">
    <source>
        <dbReference type="ARBA" id="ARBA00045025"/>
    </source>
</evidence>
<evidence type="ECO:0000256" key="24">
    <source>
        <dbReference type="ARBA" id="ARBA00024631"/>
    </source>
</evidence>
<dbReference type="PANTHER" id="PTHR11743">
    <property type="entry name" value="VOLTAGE-DEPENDENT ANION-SELECTIVE CHANNEL"/>
    <property type="match status" value="1"/>
</dbReference>
<comment type="catalytic activity">
    <reaction evidence="22">
        <text>chloride(in) = chloride(out)</text>
        <dbReference type="Rhea" id="RHEA:29823"/>
        <dbReference type="ChEBI" id="CHEBI:17996"/>
    </reaction>
</comment>
<dbReference type="GO" id="GO:0005886">
    <property type="term" value="C:plasma membrane"/>
    <property type="evidence" value="ECO:0007669"/>
    <property type="project" value="UniProtKB-SubCell"/>
</dbReference>
<evidence type="ECO:0000256" key="14">
    <source>
        <dbReference type="ARBA" id="ARBA00022840"/>
    </source>
</evidence>
<dbReference type="CDD" id="cd07306">
    <property type="entry name" value="Porin3_VDAC"/>
    <property type="match status" value="1"/>
</dbReference>
<evidence type="ECO:0000256" key="28">
    <source>
        <dbReference type="ARBA" id="ARBA00036483"/>
    </source>
</evidence>
<dbReference type="Pfam" id="PF01459">
    <property type="entry name" value="Porin_3"/>
    <property type="match status" value="1"/>
</dbReference>
<organism evidence="38 39">
    <name type="scientific">Myodes glareolus</name>
    <name type="common">Bank vole</name>
    <name type="synonym">Clethrionomys glareolus</name>
    <dbReference type="NCBI Taxonomy" id="447135"/>
    <lineage>
        <taxon>Eukaryota</taxon>
        <taxon>Metazoa</taxon>
        <taxon>Chordata</taxon>
        <taxon>Craniata</taxon>
        <taxon>Vertebrata</taxon>
        <taxon>Euteleostomi</taxon>
        <taxon>Mammalia</taxon>
        <taxon>Eutheria</taxon>
        <taxon>Euarchontoglires</taxon>
        <taxon>Glires</taxon>
        <taxon>Rodentia</taxon>
        <taxon>Myomorpha</taxon>
        <taxon>Muroidea</taxon>
        <taxon>Cricetidae</taxon>
        <taxon>Arvicolinae</taxon>
        <taxon>Myodes</taxon>
    </lineage>
</organism>
<dbReference type="GO" id="GO:0015288">
    <property type="term" value="F:porin activity"/>
    <property type="evidence" value="ECO:0007669"/>
    <property type="project" value="UniProtKB-KW"/>
</dbReference>
<evidence type="ECO:0000256" key="10">
    <source>
        <dbReference type="ARBA" id="ARBA00022692"/>
    </source>
</evidence>
<dbReference type="GO" id="GO:0046930">
    <property type="term" value="C:pore complex"/>
    <property type="evidence" value="ECO:0007669"/>
    <property type="project" value="UniProtKB-KW"/>
</dbReference>
<evidence type="ECO:0000256" key="32">
    <source>
        <dbReference type="ARBA" id="ARBA00044892"/>
    </source>
</evidence>
<comment type="function">
    <text evidence="34">Catalyzes the scrambling of phospholipids across the outer mitochondrial membrane; the mechanism is unrelated to channel activity and is capable of translocating both anionic and zwitterionic phospholipids.</text>
</comment>
<evidence type="ECO:0000313" key="39">
    <source>
        <dbReference type="Proteomes" id="UP001488838"/>
    </source>
</evidence>
<evidence type="ECO:0000256" key="12">
    <source>
        <dbReference type="ARBA" id="ARBA00022741"/>
    </source>
</evidence>
<evidence type="ECO:0000256" key="21">
    <source>
        <dbReference type="ARBA" id="ARBA00023136"/>
    </source>
</evidence>
<evidence type="ECO:0000256" key="9">
    <source>
        <dbReference type="ARBA" id="ARBA00022553"/>
    </source>
</evidence>
<keyword evidence="5" id="KW-0813">Transport</keyword>
<comment type="catalytic activity">
    <reaction evidence="32">
        <text>Fe(III)-[cytochrome c](out) = Fe(III)-[cytochrome c](in)</text>
        <dbReference type="Rhea" id="RHEA:79311"/>
        <dbReference type="Rhea" id="RHEA-COMP:14399"/>
        <dbReference type="ChEBI" id="CHEBI:29034"/>
    </reaction>
</comment>
<comment type="catalytic activity">
    <reaction evidence="33">
        <text>ATP(in) = ATP(out)</text>
        <dbReference type="Rhea" id="RHEA:75687"/>
        <dbReference type="ChEBI" id="CHEBI:30616"/>
    </reaction>
</comment>
<comment type="catalytic activity">
    <reaction evidence="27">
        <text>Na(+)(in) = Na(+)(out)</text>
        <dbReference type="Rhea" id="RHEA:34963"/>
        <dbReference type="ChEBI" id="CHEBI:29101"/>
    </reaction>
</comment>
<evidence type="ECO:0000256" key="20">
    <source>
        <dbReference type="ARBA" id="ARBA00023128"/>
    </source>
</evidence>
<evidence type="ECO:0000256" key="5">
    <source>
        <dbReference type="ARBA" id="ARBA00022448"/>
    </source>
</evidence>
<keyword evidence="10" id="KW-0812">Transmembrane</keyword>
<comment type="catalytic activity">
    <reaction evidence="31">
        <text>acetylcholine(in) = acetylcholine(out)</text>
        <dbReference type="Rhea" id="RHEA:74663"/>
        <dbReference type="ChEBI" id="CHEBI:15355"/>
    </reaction>
</comment>
<evidence type="ECO:0000256" key="3">
    <source>
        <dbReference type="ARBA" id="ARBA00004651"/>
    </source>
</evidence>
<keyword evidence="15" id="KW-0832">Ubl conjugation</keyword>
<comment type="subcellular location">
    <subcellularLocation>
        <location evidence="3">Cell membrane</location>
        <topology evidence="3">Multi-pass membrane protein</topology>
    </subcellularLocation>
    <subcellularLocation>
        <location evidence="1">Membrane raft</location>
        <topology evidence="1">Multi-pass membrane protein</topology>
    </subcellularLocation>
    <subcellularLocation>
        <location evidence="2">Mitochondrion outer membrane</location>
        <topology evidence="2">Multi-pass membrane protein</topology>
    </subcellularLocation>
</comment>
<keyword evidence="11" id="KW-0053">Apoptosis</keyword>
<evidence type="ECO:0000313" key="38">
    <source>
        <dbReference type="EMBL" id="KAK7826872.1"/>
    </source>
</evidence>
<comment type="catalytic activity">
    <reaction evidence="29">
        <text>Ca(2+)(in) = Ca(2+)(out)</text>
        <dbReference type="Rhea" id="RHEA:29671"/>
        <dbReference type="ChEBI" id="CHEBI:29108"/>
    </reaction>
</comment>
<comment type="catalytic activity">
    <reaction evidence="23">
        <text>a 1,2-diacyl-sn-glycero-3-phospho-L-serine(in) = a 1,2-diacyl-sn-glycero-3-phospho-L-serine(out)</text>
        <dbReference type="Rhea" id="RHEA:38663"/>
        <dbReference type="ChEBI" id="CHEBI:57262"/>
    </reaction>
</comment>
<keyword evidence="21" id="KW-0472">Membrane</keyword>
<keyword evidence="8" id="KW-1017">Isopeptide bond</keyword>
<evidence type="ECO:0000256" key="30">
    <source>
        <dbReference type="ARBA" id="ARBA00036683"/>
    </source>
</evidence>
<evidence type="ECO:0000256" key="2">
    <source>
        <dbReference type="ARBA" id="ARBA00004374"/>
    </source>
</evidence>
<evidence type="ECO:0000256" key="6">
    <source>
        <dbReference type="ARBA" id="ARBA00022452"/>
    </source>
</evidence>
<comment type="catalytic activity">
    <reaction evidence="24">
        <text>a 1,2-diacyl-sn-glycero-3-phosphocholine(in) = a 1,2-diacyl-sn-glycero-3-phosphocholine(out)</text>
        <dbReference type="Rhea" id="RHEA:38571"/>
        <dbReference type="ChEBI" id="CHEBI:57643"/>
    </reaction>
</comment>
<keyword evidence="17" id="KW-0520">NAD</keyword>
<gene>
    <name evidence="38" type="ORF">U0070_026468</name>
</gene>
<evidence type="ECO:0000256" key="27">
    <source>
        <dbReference type="ARBA" id="ARBA00036239"/>
    </source>
</evidence>
<dbReference type="GO" id="GO:0006915">
    <property type="term" value="P:apoptotic process"/>
    <property type="evidence" value="ECO:0007669"/>
    <property type="project" value="UniProtKB-KW"/>
</dbReference>